<dbReference type="Proteomes" id="UP001164439">
    <property type="component" value="Chromosome"/>
</dbReference>
<accession>A0ABY7KT60</accession>
<feature type="region of interest" description="Disordered" evidence="1">
    <location>
        <begin position="1"/>
        <end position="67"/>
    </location>
</feature>
<dbReference type="EMBL" id="CP114413">
    <property type="protein sequence ID" value="WAZ26257.1"/>
    <property type="molecule type" value="Genomic_DNA"/>
</dbReference>
<protein>
    <recommendedName>
        <fullName evidence="4">Ig-like domain-containing protein</fullName>
    </recommendedName>
</protein>
<reference evidence="2" key="1">
    <citation type="submission" date="2022-12" db="EMBL/GenBank/DDBJ databases">
        <authorList>
            <person name="Ruckert C."/>
            <person name="Busche T."/>
            <person name="Kalinowski J."/>
            <person name="Wittmann C."/>
        </authorList>
    </citation>
    <scope>NUCLEOTIDE SEQUENCE</scope>
    <source>
        <strain evidence="2">DSM 40467</strain>
    </source>
</reference>
<dbReference type="RefSeq" id="WP_269663741.1">
    <property type="nucleotide sequence ID" value="NZ_CP114413.1"/>
</dbReference>
<evidence type="ECO:0000313" key="2">
    <source>
        <dbReference type="EMBL" id="WAZ26257.1"/>
    </source>
</evidence>
<evidence type="ECO:0000256" key="1">
    <source>
        <dbReference type="SAM" id="MobiDB-lite"/>
    </source>
</evidence>
<gene>
    <name evidence="2" type="ORF">STRCI_007813</name>
</gene>
<feature type="compositionally biased region" description="Low complexity" evidence="1">
    <location>
        <begin position="1"/>
        <end position="10"/>
    </location>
</feature>
<evidence type="ECO:0000313" key="3">
    <source>
        <dbReference type="Proteomes" id="UP001164439"/>
    </source>
</evidence>
<proteinExistence type="predicted"/>
<organism evidence="2 3">
    <name type="scientific">Streptomyces cinnabarinus</name>
    <dbReference type="NCBI Taxonomy" id="67287"/>
    <lineage>
        <taxon>Bacteria</taxon>
        <taxon>Bacillati</taxon>
        <taxon>Actinomycetota</taxon>
        <taxon>Actinomycetes</taxon>
        <taxon>Kitasatosporales</taxon>
        <taxon>Streptomycetaceae</taxon>
        <taxon>Streptomyces</taxon>
    </lineage>
</organism>
<name>A0ABY7KT60_9ACTN</name>
<evidence type="ECO:0008006" key="4">
    <source>
        <dbReference type="Google" id="ProtNLM"/>
    </source>
</evidence>
<keyword evidence="3" id="KW-1185">Reference proteome</keyword>
<sequence>MTAQNEHSPGSGSGSGSGSDEAEAEAEYSATVLASHWIQRPPPENTLVDESPSPAPSPPPPDRVDGTLLRFGPGVTAAVAHRTLPVVPTPPAPPRRRWRRHALPAVVLICVLAFLAWQRLGPSVEVDTVTVTAQPQVLGCDGTADIVGVVRTNGQPGTLSYRWTRSDGTASGVLREVVVRDQEEARLHLKWTFQGKGQRTALAELHLLSPTRETVTARFTYNCS</sequence>